<dbReference type="InterPro" id="IPR026122">
    <property type="entry name" value="MOV-10/SDE3_DEXXQ/H-box"/>
</dbReference>
<dbReference type="InterPro" id="IPR013087">
    <property type="entry name" value="Znf_C2H2_type"/>
</dbReference>
<dbReference type="Pfam" id="PF13087">
    <property type="entry name" value="AAA_12"/>
    <property type="match status" value="1"/>
</dbReference>
<accession>A0A9N9X7K9</accession>
<evidence type="ECO:0000256" key="9">
    <source>
        <dbReference type="ARBA" id="ARBA00022884"/>
    </source>
</evidence>
<evidence type="ECO:0000256" key="11">
    <source>
        <dbReference type="ARBA" id="ARBA00047984"/>
    </source>
</evidence>
<feature type="domain" description="C2H2-type" evidence="12">
    <location>
        <begin position="101"/>
        <end position="123"/>
    </location>
</feature>
<dbReference type="InterPro" id="IPR036236">
    <property type="entry name" value="Znf_C2H2_sf"/>
</dbReference>
<evidence type="ECO:0000256" key="10">
    <source>
        <dbReference type="ARBA" id="ARBA00023158"/>
    </source>
</evidence>
<dbReference type="PANTHER" id="PTHR45418">
    <property type="entry name" value="CANCER/TESTIS ANTIGEN 55"/>
    <property type="match status" value="1"/>
</dbReference>
<dbReference type="AlphaFoldDB" id="A0A9N9X7K9"/>
<dbReference type="FunFam" id="3.40.50.300:FF:000608">
    <property type="entry name" value="Mov10 RISC complex RNA helicase"/>
    <property type="match status" value="1"/>
</dbReference>
<dbReference type="Gene3D" id="3.40.50.300">
    <property type="entry name" value="P-loop containing nucleotide triphosphate hydrolases"/>
    <property type="match status" value="2"/>
</dbReference>
<evidence type="ECO:0000256" key="2">
    <source>
        <dbReference type="ARBA" id="ARBA00005601"/>
    </source>
</evidence>
<dbReference type="Proteomes" id="UP001153737">
    <property type="component" value="Chromosome 8"/>
</dbReference>
<dbReference type="GO" id="GO:0016787">
    <property type="term" value="F:hydrolase activity"/>
    <property type="evidence" value="ECO:0007669"/>
    <property type="project" value="UniProtKB-KW"/>
</dbReference>
<dbReference type="SUPFAM" id="SSF57667">
    <property type="entry name" value="beta-beta-alpha zinc fingers"/>
    <property type="match status" value="1"/>
</dbReference>
<dbReference type="SUPFAM" id="SSF52540">
    <property type="entry name" value="P-loop containing nucleoside triphosphate hydrolases"/>
    <property type="match status" value="1"/>
</dbReference>
<sequence>MDILENFIVDLLKKGIITNYVAKEKDVRNFYMDEYRSQTGRSFDDFFMELWYFWYVNHLTRKTVYFDQRWVNYLKNLDGSKEVPHEEKKFVETNYVTKSKCLLCNLNFTNENSYENHLKCQNHQVRIQYVKDKNQFTFSEEISLDIVEINNVNNNGTTSRLEIQTKTRVNVTLSITNNSTTVASIKDIIKINPMITEFNLLENVQRGVLLIPDTSLIFELEGYFENSASFIFPLVIRVEYPESGHTELILKEIPIEAVSEFSDLKAVEIFTFQKSTKIPAIPKEEMVIPGKRPDLYPSYYKETLNLMPFKISQGFENVLRNLIKKYPSFTERGLNVSQKFFNGEYSAYLQIYPGINPSNYYDTLRKLLDIEENQMKLDIREFDTVSKLKALKGNSLFELMVPGLAEARPSLLVYDSIFLKLNKNDKEKYQGIVHKVLEQSVHLGFNHRFSSKFIPNMEYHIEFGFNRRPIRVEKQALYLANDHKIIPFFYPEKPIEERQRTLKSLNFFNKQLNDEQQSAVRNILACKSEPYIIFGPPGTGKTVTVVESILQIWKNEPSARMMVCAPSNAAANEVASRLVDTISHSDIFRLLGSVYGNMNDSVMAKLKPIVNVQPDGTFYFPSMEELLKRRVLVTTIVTAARIVNGGVPQDHFSYVFIDESGYATETQTLIPIAGILSSKQATGRIAGQVILAGDPRQLGPLVHSRFVRHCGYGTSMLERLLDTCKIYSREEDQPYNDRYVTKLVKNYRSHKTILHVPNKHFYRNELIAAGDHYTELFVGWEHLKNQMFPMMFHHVEGQDTREKTSPSFFNVQEIEEVVGYLSKLLQSRVKGIQINQDHIGVITPYRKQAEKLRAACSKKGWGKILVGSVEQFQGKEKLVVIVSTVRSKNCHKFEEIDRVCQLGFLKNPKRFNVALTRARALLVIVGNANVLKTDKYWSSFIQYCAENSAVAGRAPSNIGDNEE</sequence>
<dbReference type="GO" id="GO:0031047">
    <property type="term" value="P:regulatory ncRNA-mediated gene silencing"/>
    <property type="evidence" value="ECO:0007669"/>
    <property type="project" value="UniProtKB-KW"/>
</dbReference>
<organism evidence="13 14">
    <name type="scientific">Phaedon cochleariae</name>
    <name type="common">Mustard beetle</name>
    <dbReference type="NCBI Taxonomy" id="80249"/>
    <lineage>
        <taxon>Eukaryota</taxon>
        <taxon>Metazoa</taxon>
        <taxon>Ecdysozoa</taxon>
        <taxon>Arthropoda</taxon>
        <taxon>Hexapoda</taxon>
        <taxon>Insecta</taxon>
        <taxon>Pterygota</taxon>
        <taxon>Neoptera</taxon>
        <taxon>Endopterygota</taxon>
        <taxon>Coleoptera</taxon>
        <taxon>Polyphaga</taxon>
        <taxon>Cucujiformia</taxon>
        <taxon>Chrysomeloidea</taxon>
        <taxon>Chrysomelidae</taxon>
        <taxon>Chrysomelinae</taxon>
        <taxon>Chrysomelini</taxon>
        <taxon>Phaedon</taxon>
    </lineage>
</organism>
<evidence type="ECO:0000256" key="1">
    <source>
        <dbReference type="ARBA" id="ARBA00004331"/>
    </source>
</evidence>
<evidence type="ECO:0000256" key="3">
    <source>
        <dbReference type="ARBA" id="ARBA00012552"/>
    </source>
</evidence>
<evidence type="ECO:0000256" key="8">
    <source>
        <dbReference type="ARBA" id="ARBA00022840"/>
    </source>
</evidence>
<keyword evidence="4" id="KW-0963">Cytoplasm</keyword>
<keyword evidence="8" id="KW-0067">ATP-binding</keyword>
<reference evidence="13" key="2">
    <citation type="submission" date="2022-10" db="EMBL/GenBank/DDBJ databases">
        <authorList>
            <consortium name="ENA_rothamsted_submissions"/>
            <consortium name="culmorum"/>
            <person name="King R."/>
        </authorList>
    </citation>
    <scope>NUCLEOTIDE SEQUENCE</scope>
</reference>
<dbReference type="PROSITE" id="PS00028">
    <property type="entry name" value="ZINC_FINGER_C2H2_1"/>
    <property type="match status" value="1"/>
</dbReference>
<reference evidence="13" key="1">
    <citation type="submission" date="2022-01" db="EMBL/GenBank/DDBJ databases">
        <authorList>
            <person name="King R."/>
        </authorList>
    </citation>
    <scope>NUCLEOTIDE SEQUENCE</scope>
</reference>
<dbReference type="CDD" id="cd18038">
    <property type="entry name" value="DEXXQc_Helz-like"/>
    <property type="match status" value="1"/>
</dbReference>
<keyword evidence="6" id="KW-0378">Hydrolase</keyword>
<keyword evidence="5" id="KW-0547">Nucleotide-binding</keyword>
<dbReference type="Pfam" id="PF13086">
    <property type="entry name" value="AAA_11"/>
    <property type="match status" value="2"/>
</dbReference>
<dbReference type="InterPro" id="IPR049080">
    <property type="entry name" value="MOV-10-like_beta-barrel"/>
</dbReference>
<evidence type="ECO:0000256" key="4">
    <source>
        <dbReference type="ARBA" id="ARBA00022490"/>
    </source>
</evidence>
<proteinExistence type="inferred from homology"/>
<dbReference type="Pfam" id="PF21634">
    <property type="entry name" value="MOV-10_beta-barrel"/>
    <property type="match status" value="1"/>
</dbReference>
<keyword evidence="10" id="KW-0943">RNA-mediated gene silencing</keyword>
<evidence type="ECO:0000313" key="14">
    <source>
        <dbReference type="Proteomes" id="UP001153737"/>
    </source>
</evidence>
<comment type="subcellular location">
    <subcellularLocation>
        <location evidence="1">Cytoplasm</location>
        <location evidence="1">Cytoplasmic ribonucleoprotein granule</location>
    </subcellularLocation>
</comment>
<dbReference type="GO" id="GO:0003723">
    <property type="term" value="F:RNA binding"/>
    <property type="evidence" value="ECO:0007669"/>
    <property type="project" value="UniProtKB-KW"/>
</dbReference>
<evidence type="ECO:0000256" key="6">
    <source>
        <dbReference type="ARBA" id="ARBA00022801"/>
    </source>
</evidence>
<dbReference type="GO" id="GO:0005524">
    <property type="term" value="F:ATP binding"/>
    <property type="evidence" value="ECO:0007669"/>
    <property type="project" value="UniProtKB-KW"/>
</dbReference>
<evidence type="ECO:0000256" key="5">
    <source>
        <dbReference type="ARBA" id="ARBA00022741"/>
    </source>
</evidence>
<keyword evidence="14" id="KW-1185">Reference proteome</keyword>
<evidence type="ECO:0000256" key="7">
    <source>
        <dbReference type="ARBA" id="ARBA00022806"/>
    </source>
</evidence>
<name>A0A9N9X7K9_PHACE</name>
<evidence type="ECO:0000313" key="13">
    <source>
        <dbReference type="EMBL" id="CAG9824242.1"/>
    </source>
</evidence>
<keyword evidence="7" id="KW-0347">Helicase</keyword>
<dbReference type="EMBL" id="OU896714">
    <property type="protein sequence ID" value="CAG9824242.1"/>
    <property type="molecule type" value="Genomic_DNA"/>
</dbReference>
<dbReference type="InterPro" id="IPR041679">
    <property type="entry name" value="DNA2/NAM7-like_C"/>
</dbReference>
<gene>
    <name evidence="13" type="ORF">PHAECO_LOCUS11773</name>
</gene>
<keyword evidence="9" id="KW-0694">RNA-binding</keyword>
<dbReference type="CDD" id="cd18808">
    <property type="entry name" value="SF1_C_Upf1"/>
    <property type="match status" value="1"/>
</dbReference>
<dbReference type="InterPro" id="IPR041677">
    <property type="entry name" value="DNA2/NAM7_AAA_11"/>
</dbReference>
<dbReference type="OrthoDB" id="6513042at2759"/>
<dbReference type="GO" id="GO:0032574">
    <property type="term" value="F:5'-3' RNA helicase activity"/>
    <property type="evidence" value="ECO:0007669"/>
    <property type="project" value="InterPro"/>
</dbReference>
<comment type="similarity">
    <text evidence="2">Belongs to the DNA2/NAM7 helicase family. SDE3 subfamily.</text>
</comment>
<dbReference type="GO" id="GO:0036464">
    <property type="term" value="C:cytoplasmic ribonucleoprotein granule"/>
    <property type="evidence" value="ECO:0007669"/>
    <property type="project" value="UniProtKB-SubCell"/>
</dbReference>
<comment type="catalytic activity">
    <reaction evidence="11">
        <text>ATP + H2O = ADP + phosphate + H(+)</text>
        <dbReference type="Rhea" id="RHEA:13065"/>
        <dbReference type="ChEBI" id="CHEBI:15377"/>
        <dbReference type="ChEBI" id="CHEBI:15378"/>
        <dbReference type="ChEBI" id="CHEBI:30616"/>
        <dbReference type="ChEBI" id="CHEBI:43474"/>
        <dbReference type="ChEBI" id="CHEBI:456216"/>
        <dbReference type="EC" id="3.6.4.13"/>
    </reaction>
</comment>
<dbReference type="EC" id="3.6.4.13" evidence="3"/>
<dbReference type="InterPro" id="IPR027417">
    <property type="entry name" value="P-loop_NTPase"/>
</dbReference>
<evidence type="ECO:0000259" key="12">
    <source>
        <dbReference type="PROSITE" id="PS00028"/>
    </source>
</evidence>
<protein>
    <recommendedName>
        <fullName evidence="3">RNA helicase</fullName>
        <ecNumber evidence="3">3.6.4.13</ecNumber>
    </recommendedName>
</protein>
<dbReference type="InterPro" id="IPR047187">
    <property type="entry name" value="SF1_C_Upf1"/>
</dbReference>
<dbReference type="PANTHER" id="PTHR45418:SF1">
    <property type="entry name" value="CANCER_TESTIS ANTIGEN 55"/>
    <property type="match status" value="1"/>
</dbReference>